<reference evidence="11" key="1">
    <citation type="journal article" date="2020" name="Stud. Mycol.">
        <title>101 Dothideomycetes genomes: a test case for predicting lifestyles and emergence of pathogens.</title>
        <authorList>
            <person name="Haridas S."/>
            <person name="Albert R."/>
            <person name="Binder M."/>
            <person name="Bloem J."/>
            <person name="Labutti K."/>
            <person name="Salamov A."/>
            <person name="Andreopoulos B."/>
            <person name="Baker S."/>
            <person name="Barry K."/>
            <person name="Bills G."/>
            <person name="Bluhm B."/>
            <person name="Cannon C."/>
            <person name="Castanera R."/>
            <person name="Culley D."/>
            <person name="Daum C."/>
            <person name="Ezra D."/>
            <person name="Gonzalez J."/>
            <person name="Henrissat B."/>
            <person name="Kuo A."/>
            <person name="Liang C."/>
            <person name="Lipzen A."/>
            <person name="Lutzoni F."/>
            <person name="Magnuson J."/>
            <person name="Mondo S."/>
            <person name="Nolan M."/>
            <person name="Ohm R."/>
            <person name="Pangilinan J."/>
            <person name="Park H.-J."/>
            <person name="Ramirez L."/>
            <person name="Alfaro M."/>
            <person name="Sun H."/>
            <person name="Tritt A."/>
            <person name="Yoshinaga Y."/>
            <person name="Zwiers L.-H."/>
            <person name="Turgeon B."/>
            <person name="Goodwin S."/>
            <person name="Spatafora J."/>
            <person name="Crous P."/>
            <person name="Grigoriev I."/>
        </authorList>
    </citation>
    <scope>NUCLEOTIDE SEQUENCE</scope>
    <source>
        <strain evidence="11">CBS 262.69</strain>
    </source>
</reference>
<dbReference type="SUPFAM" id="SSF54495">
    <property type="entry name" value="UBC-like"/>
    <property type="match status" value="1"/>
</dbReference>
<dbReference type="Gene3D" id="6.10.140.820">
    <property type="match status" value="1"/>
</dbReference>
<evidence type="ECO:0000256" key="4">
    <source>
        <dbReference type="ARBA" id="ARBA00022753"/>
    </source>
</evidence>
<dbReference type="InterPro" id="IPR037202">
    <property type="entry name" value="ESCRT_assembly_dom"/>
</dbReference>
<evidence type="ECO:0000256" key="8">
    <source>
        <dbReference type="SAM" id="MobiDB-lite"/>
    </source>
</evidence>
<dbReference type="PROSITE" id="PS51312">
    <property type="entry name" value="SB"/>
    <property type="match status" value="1"/>
</dbReference>
<dbReference type="GO" id="GO:0006886">
    <property type="term" value="P:intracellular protein transport"/>
    <property type="evidence" value="ECO:0007669"/>
    <property type="project" value="UniProtKB-ARBA"/>
</dbReference>
<feature type="compositionally biased region" description="Pro residues" evidence="8">
    <location>
        <begin position="157"/>
        <end position="171"/>
    </location>
</feature>
<dbReference type="OrthoDB" id="306304at2759"/>
<feature type="compositionally biased region" description="Basic and acidic residues" evidence="8">
    <location>
        <begin position="200"/>
        <end position="218"/>
    </location>
</feature>
<keyword evidence="5 7" id="KW-0653">Protein transport</keyword>
<name>A0A6G1HNT2_9PEZI</name>
<evidence type="ECO:0000259" key="9">
    <source>
        <dbReference type="PROSITE" id="PS51312"/>
    </source>
</evidence>
<gene>
    <name evidence="11" type="ORF">EJ06DRAFT_584117</name>
</gene>
<feature type="compositionally biased region" description="Pro residues" evidence="8">
    <location>
        <begin position="313"/>
        <end position="342"/>
    </location>
</feature>
<keyword evidence="4" id="KW-0967">Endosome</keyword>
<dbReference type="PROSITE" id="PS51322">
    <property type="entry name" value="UEV"/>
    <property type="match status" value="1"/>
</dbReference>
<evidence type="ECO:0000256" key="3">
    <source>
        <dbReference type="ARBA" id="ARBA00022448"/>
    </source>
</evidence>
<proteinExistence type="inferred from homology"/>
<sequence>MSVVPDKVLNWLYSVLTNEYTDVNRTYSDVAQALSQYPSLSPRTEVYTFENGSHALLLLLSGTLPVQFRDTLYRFPVALWIPHTYPKAPPMVYVTPAQGMLVRPGQHVSPDGRVYHPYLAQWAKFWDKSSIYDFLAVLRGVFAKDPPVMAAQQRPLQPQPQATPPPVPPTPEEWRKAHQPPPPQRQPEPQTGPPPLPPKADSRDTRPQSVPDRRDRDSNAGPPLPPLPPHPPSYGERSYAPPAPPPAPYPHRHSSVQSPRLMSPPQQPNTHITRFQASHHELESPVSPIFPEPYRQYPPHAPPAAPQRQPFQTSPPPNQPYFPSPPQPHQQPTPKPRKPPPIDLLSSPLDVTLAPTSPPPAPPIPPNPEKEHLLHSLSATLVDQTTRILNSNAAALQPLQAQQSALHAAHATLAEELSDLQFIDATLAANERILRDAMRDADAAIRDSARRRRPEVDEVLVCPTVVGGQVYGLVAEARACEEARVALARGLDAGRVGLEAFVKQTRSLAREEFLKKALVRKIALGVGLDLHGWKEPGGG</sequence>
<dbReference type="GO" id="GO:0072666">
    <property type="term" value="P:establishment of protein localization to vacuole"/>
    <property type="evidence" value="ECO:0007669"/>
    <property type="project" value="UniProtKB-ARBA"/>
</dbReference>
<dbReference type="GO" id="GO:0043130">
    <property type="term" value="F:ubiquitin binding"/>
    <property type="evidence" value="ECO:0007669"/>
    <property type="project" value="TreeGrafter"/>
</dbReference>
<dbReference type="PANTHER" id="PTHR23306:SF3">
    <property type="entry name" value="TUMOR SUPPRESSOR PROTEIN 101"/>
    <property type="match status" value="1"/>
</dbReference>
<evidence type="ECO:0000256" key="6">
    <source>
        <dbReference type="ARBA" id="ARBA00023054"/>
    </source>
</evidence>
<dbReference type="GO" id="GO:0000813">
    <property type="term" value="C:ESCRT I complex"/>
    <property type="evidence" value="ECO:0007669"/>
    <property type="project" value="TreeGrafter"/>
</dbReference>
<evidence type="ECO:0000256" key="7">
    <source>
        <dbReference type="PROSITE-ProRule" id="PRU00644"/>
    </source>
</evidence>
<dbReference type="CDD" id="cd11685">
    <property type="entry name" value="UEV_TSG101-like"/>
    <property type="match status" value="1"/>
</dbReference>
<feature type="domain" description="UEV" evidence="10">
    <location>
        <begin position="7"/>
        <end position="152"/>
    </location>
</feature>
<dbReference type="SUPFAM" id="SSF140111">
    <property type="entry name" value="Endosomal sorting complex assembly domain"/>
    <property type="match status" value="1"/>
</dbReference>
<dbReference type="InterPro" id="IPR017916">
    <property type="entry name" value="SB_dom"/>
</dbReference>
<dbReference type="InterPro" id="IPR016135">
    <property type="entry name" value="UBQ-conjugating_enzyme/RWD"/>
</dbReference>
<keyword evidence="3 7" id="KW-0813">Transport</keyword>
<accession>A0A6G1HNT2</accession>
<evidence type="ECO:0000256" key="5">
    <source>
        <dbReference type="ARBA" id="ARBA00022927"/>
    </source>
</evidence>
<evidence type="ECO:0000259" key="10">
    <source>
        <dbReference type="PROSITE" id="PS51322"/>
    </source>
</evidence>
<dbReference type="Gene3D" id="3.10.110.10">
    <property type="entry name" value="Ubiquitin Conjugating Enzyme"/>
    <property type="match status" value="1"/>
</dbReference>
<feature type="compositionally biased region" description="Pro residues" evidence="8">
    <location>
        <begin position="179"/>
        <end position="198"/>
    </location>
</feature>
<keyword evidence="12" id="KW-1185">Reference proteome</keyword>
<protein>
    <submittedName>
        <fullName evidence="11">UEV-domain-containing protein</fullName>
    </submittedName>
</protein>
<comment type="similarity">
    <text evidence="2">Belongs to the ubiquitin-conjugating enzyme family. UEV subfamily.</text>
</comment>
<dbReference type="EMBL" id="ML996702">
    <property type="protein sequence ID" value="KAF2397723.1"/>
    <property type="molecule type" value="Genomic_DNA"/>
</dbReference>
<dbReference type="GO" id="GO:0043162">
    <property type="term" value="P:ubiquitin-dependent protein catabolic process via the multivesicular body sorting pathway"/>
    <property type="evidence" value="ECO:0007669"/>
    <property type="project" value="UniProtKB-ARBA"/>
</dbReference>
<feature type="compositionally biased region" description="Pro residues" evidence="8">
    <location>
        <begin position="356"/>
        <end position="367"/>
    </location>
</feature>
<evidence type="ECO:0000313" key="12">
    <source>
        <dbReference type="Proteomes" id="UP000799640"/>
    </source>
</evidence>
<dbReference type="AlphaFoldDB" id="A0A6G1HNT2"/>
<dbReference type="Pfam" id="PF05743">
    <property type="entry name" value="UEV"/>
    <property type="match status" value="1"/>
</dbReference>
<dbReference type="Pfam" id="PF09454">
    <property type="entry name" value="Vps23_core"/>
    <property type="match status" value="1"/>
</dbReference>
<evidence type="ECO:0000256" key="2">
    <source>
        <dbReference type="ARBA" id="ARBA00009594"/>
    </source>
</evidence>
<feature type="region of interest" description="Disordered" evidence="8">
    <location>
        <begin position="151"/>
        <end position="371"/>
    </location>
</feature>
<feature type="domain" description="SB" evidence="9">
    <location>
        <begin position="464"/>
        <end position="532"/>
    </location>
</feature>
<evidence type="ECO:0000256" key="1">
    <source>
        <dbReference type="ARBA" id="ARBA00004177"/>
    </source>
</evidence>
<dbReference type="PANTHER" id="PTHR23306">
    <property type="entry name" value="TUMOR SUSCEPTIBILITY GENE 101 PROTEIN-RELATED"/>
    <property type="match status" value="1"/>
</dbReference>
<evidence type="ECO:0000313" key="11">
    <source>
        <dbReference type="EMBL" id="KAF2397723.1"/>
    </source>
</evidence>
<dbReference type="InterPro" id="IPR008883">
    <property type="entry name" value="UEV_N"/>
</dbReference>
<feature type="compositionally biased region" description="Pro residues" evidence="8">
    <location>
        <begin position="222"/>
        <end position="232"/>
    </location>
</feature>
<comment type="subcellular location">
    <subcellularLocation>
        <location evidence="1">Endosome</location>
    </subcellularLocation>
</comment>
<keyword evidence="6" id="KW-0175">Coiled coil</keyword>
<dbReference type="InterPro" id="IPR052070">
    <property type="entry name" value="ESCRT-I_UEV_domain"/>
</dbReference>
<organism evidence="11 12">
    <name type="scientific">Trichodelitschia bisporula</name>
    <dbReference type="NCBI Taxonomy" id="703511"/>
    <lineage>
        <taxon>Eukaryota</taxon>
        <taxon>Fungi</taxon>
        <taxon>Dikarya</taxon>
        <taxon>Ascomycota</taxon>
        <taxon>Pezizomycotina</taxon>
        <taxon>Dothideomycetes</taxon>
        <taxon>Dothideomycetes incertae sedis</taxon>
        <taxon>Phaeotrichales</taxon>
        <taxon>Phaeotrichaceae</taxon>
        <taxon>Trichodelitschia</taxon>
    </lineage>
</organism>
<dbReference type="Proteomes" id="UP000799640">
    <property type="component" value="Unassembled WGS sequence"/>
</dbReference>